<dbReference type="EMBL" id="JQSG02000006">
    <property type="protein sequence ID" value="OBS08311.1"/>
    <property type="molecule type" value="Genomic_DNA"/>
</dbReference>
<feature type="domain" description="Calcineurin-like phosphoesterase" evidence="1">
    <location>
        <begin position="281"/>
        <end position="433"/>
    </location>
</feature>
<dbReference type="PANTHER" id="PTHR42850:SF2">
    <property type="entry name" value="BLL5683 PROTEIN"/>
    <property type="match status" value="1"/>
</dbReference>
<evidence type="ECO:0000259" key="1">
    <source>
        <dbReference type="Pfam" id="PF00149"/>
    </source>
</evidence>
<keyword evidence="3" id="KW-1185">Reference proteome</keyword>
<dbReference type="AlphaFoldDB" id="A0A1A6C166"/>
<comment type="caution">
    <text evidence="2">The sequence shown here is derived from an EMBL/GenBank/DDBJ whole genome shotgun (WGS) entry which is preliminary data.</text>
</comment>
<proteinExistence type="predicted"/>
<protein>
    <recommendedName>
        <fullName evidence="1">Calcineurin-like phosphoesterase domain-containing protein</fullName>
    </recommendedName>
</protein>
<evidence type="ECO:0000313" key="2">
    <source>
        <dbReference type="EMBL" id="OBS08311.1"/>
    </source>
</evidence>
<evidence type="ECO:0000313" key="3">
    <source>
        <dbReference type="Proteomes" id="UP000029273"/>
    </source>
</evidence>
<dbReference type="SUPFAM" id="SSF56300">
    <property type="entry name" value="Metallo-dependent phosphatases"/>
    <property type="match status" value="1"/>
</dbReference>
<organism evidence="2 3">
    <name type="scientific">Acidihalobacter prosperus</name>
    <dbReference type="NCBI Taxonomy" id="160660"/>
    <lineage>
        <taxon>Bacteria</taxon>
        <taxon>Pseudomonadati</taxon>
        <taxon>Pseudomonadota</taxon>
        <taxon>Gammaproteobacteria</taxon>
        <taxon>Chromatiales</taxon>
        <taxon>Ectothiorhodospiraceae</taxon>
        <taxon>Acidihalobacter</taxon>
    </lineage>
</organism>
<sequence>MIHTVMHIRPGSIDIVGSLDPLQVMSITSIAVAARTPQPLKRDSAFTGRTTTRLYADAHAVVKLRTELNFGTRDSRIWAEQAVARERALAVHPPAKTWFVAEAPEGPIIGNVAPRLMPLHAEGGLGDEARRFAALEPLLKQYFSLAARHDRRLDEGLSNFGLDAQERLYYLDDDLYPWDDHTGFAAGLGSWLRAEPAWCAEARIEQLGRWLRTAVLSAWGERHQLHVLGGQLRQVFMPAGPGREAMARLQDLLLARKDARVVIPVAASPALPPVVAADAARFALLADVHANRPALQAVLRDIDARGIASGLVLGDVVGYGPHPRECIAMLRERGYTVIQGNHDYGAATGSTRRGFSTLAREVVEWTRTRLDDDERAWLGALPPHLRGHDWLAVHGAPIDKHFFYAYVYHMTYTLNLDWLEREGVRLAFHGHTHLAGVYARRDGEDLHATGAHFDLANADQALICPGSVGQTRSGTPGAEYAVVDREAGTVDFVRLDYDLEATACDLRAAGLSVDLASRLRAGR</sequence>
<dbReference type="Pfam" id="PF00149">
    <property type="entry name" value="Metallophos"/>
    <property type="match status" value="1"/>
</dbReference>
<dbReference type="GO" id="GO:0005737">
    <property type="term" value="C:cytoplasm"/>
    <property type="evidence" value="ECO:0007669"/>
    <property type="project" value="TreeGrafter"/>
</dbReference>
<dbReference type="InterPro" id="IPR029052">
    <property type="entry name" value="Metallo-depent_PP-like"/>
</dbReference>
<dbReference type="CDD" id="cd00838">
    <property type="entry name" value="MPP_superfamily"/>
    <property type="match status" value="1"/>
</dbReference>
<gene>
    <name evidence="2" type="ORF">Thpro_022561</name>
</gene>
<dbReference type="InterPro" id="IPR004843">
    <property type="entry name" value="Calcineurin-like_PHP"/>
</dbReference>
<name>A0A1A6C166_9GAMM</name>
<dbReference type="GO" id="GO:0016791">
    <property type="term" value="F:phosphatase activity"/>
    <property type="evidence" value="ECO:0007669"/>
    <property type="project" value="TreeGrafter"/>
</dbReference>
<dbReference type="InterPro" id="IPR050126">
    <property type="entry name" value="Ap4A_hydrolase"/>
</dbReference>
<dbReference type="Proteomes" id="UP000029273">
    <property type="component" value="Unassembled WGS sequence"/>
</dbReference>
<accession>A0A1A6C166</accession>
<dbReference type="PANTHER" id="PTHR42850">
    <property type="entry name" value="METALLOPHOSPHOESTERASE"/>
    <property type="match status" value="1"/>
</dbReference>
<reference evidence="2 3" key="1">
    <citation type="journal article" date="2014" name="Genome Announc.">
        <title>Draft Genome Sequence of the Iron-Oxidizing, Acidophilic, and Halotolerant 'Thiobacillus prosperus' Type Strain DSM 5130.</title>
        <authorList>
            <person name="Ossandon F.J."/>
            <person name="Cardenas J.P."/>
            <person name="Corbett M."/>
            <person name="Quatrini R."/>
            <person name="Holmes D.S."/>
            <person name="Watkin E."/>
        </authorList>
    </citation>
    <scope>NUCLEOTIDE SEQUENCE [LARGE SCALE GENOMIC DNA]</scope>
    <source>
        <strain evidence="2 3">DSM 5130</strain>
    </source>
</reference>
<dbReference type="Gene3D" id="3.60.21.10">
    <property type="match status" value="1"/>
</dbReference>